<feature type="transmembrane region" description="Helical" evidence="1">
    <location>
        <begin position="61"/>
        <end position="80"/>
    </location>
</feature>
<dbReference type="AlphaFoldDB" id="A0A553JV09"/>
<proteinExistence type="predicted"/>
<keyword evidence="1" id="KW-1133">Transmembrane helix</keyword>
<dbReference type="RefSeq" id="WP_143562743.1">
    <property type="nucleotide sequence ID" value="NZ_BMPL01000001.1"/>
</dbReference>
<accession>A0A553JV09</accession>
<keyword evidence="1" id="KW-0812">Transmembrane</keyword>
<sequence length="231" mass="26261">MLQYSQLSENTKVHIKATDLPLRLKLATKKQSYIRALALILLAPLLASLTMAVTLDGMEQTFYQFVAGFLILLDLVLWLLTHTLVLDKESDTRYFELSFMGKHLSKTDPFPLSTTELLLRRFSKDHQQFELKIDQLSYPIGNFTETLRATLFVANHFDLQATEQISHFPQTCKLDEAQLAASMLIKHPCAANDPIQEYPPLWQPINFARLLLPLPYLLMIGIGIKLFGGAL</sequence>
<dbReference type="Proteomes" id="UP000318126">
    <property type="component" value="Unassembled WGS sequence"/>
</dbReference>
<dbReference type="OrthoDB" id="6259825at2"/>
<keyword evidence="1" id="KW-0472">Membrane</keyword>
<comment type="caution">
    <text evidence="2">The sequence shown here is derived from an EMBL/GenBank/DDBJ whole genome shotgun (WGS) entry which is preliminary data.</text>
</comment>
<organism evidence="2 3">
    <name type="scientific">Shewanella hanedai</name>
    <name type="common">Alteromonas hanedai</name>
    <dbReference type="NCBI Taxonomy" id="25"/>
    <lineage>
        <taxon>Bacteria</taxon>
        <taxon>Pseudomonadati</taxon>
        <taxon>Pseudomonadota</taxon>
        <taxon>Gammaproteobacteria</taxon>
        <taxon>Alteromonadales</taxon>
        <taxon>Shewanellaceae</taxon>
        <taxon>Shewanella</taxon>
    </lineage>
</organism>
<feature type="transmembrane region" description="Helical" evidence="1">
    <location>
        <begin position="210"/>
        <end position="228"/>
    </location>
</feature>
<reference evidence="3" key="1">
    <citation type="submission" date="2019-07" db="EMBL/GenBank/DDBJ databases">
        <title>Shewanella sp. YLB-08 draft genomic sequence.</title>
        <authorList>
            <person name="Yu L."/>
        </authorList>
    </citation>
    <scope>NUCLEOTIDE SEQUENCE [LARGE SCALE GENOMIC DNA]</scope>
    <source>
        <strain evidence="3">JCM 20706</strain>
    </source>
</reference>
<feature type="transmembrane region" description="Helical" evidence="1">
    <location>
        <begin position="33"/>
        <end position="55"/>
    </location>
</feature>
<evidence type="ECO:0000256" key="1">
    <source>
        <dbReference type="SAM" id="Phobius"/>
    </source>
</evidence>
<evidence type="ECO:0000313" key="3">
    <source>
        <dbReference type="Proteomes" id="UP000318126"/>
    </source>
</evidence>
<keyword evidence="3" id="KW-1185">Reference proteome</keyword>
<dbReference type="EMBL" id="VKGK01000001">
    <property type="protein sequence ID" value="TRY16297.1"/>
    <property type="molecule type" value="Genomic_DNA"/>
</dbReference>
<evidence type="ECO:0000313" key="2">
    <source>
        <dbReference type="EMBL" id="TRY16297.1"/>
    </source>
</evidence>
<gene>
    <name evidence="2" type="ORF">FN961_01335</name>
</gene>
<protein>
    <submittedName>
        <fullName evidence="2">Uncharacterized protein</fullName>
    </submittedName>
</protein>
<name>A0A553JV09_SHEHA</name>